<dbReference type="PANTHER" id="PTHR40050:SF1">
    <property type="entry name" value="INNER SPORE COAT PROTEIN H"/>
    <property type="match status" value="1"/>
</dbReference>
<dbReference type="Pfam" id="PF08757">
    <property type="entry name" value="CotH"/>
    <property type="match status" value="1"/>
</dbReference>
<sequence length="600" mass="68165">MKYKKILSVLLLTAQSFLTRAENVTFKVLSVNGTAILNIGGQQYPMELDPERAPLYKVKVDIDSFPVKYNYIVDIGNGNAEAEQFERVRNEGEKALNDFFNRSITVKEHPKLPRAFEPFEYYVPSKLYDDTHVATVLVECDPILLEQMYMNTENKELKIDAKVTYATPHGVRKFNQAIFSLSGQSTRGVPKLSYTIKNLNDENNKELFDRTTIKLRAEHMDPSYLRDKLYGDVLNSLGVPAAQNKLARLFINNEPIGLFDISDDIPSGRYLRETFNKGEKYPADIMNPLFKADYCPSCEIGVTYGDLGYYGEDMTNPMYAIYTYKGDDETMDSQTHVQQELLSLLKEINDYGTGNSAEMSLDIDTFLRYMAMEIVAGAIDNYWVKPGNYYVFKDLTKNKWFFHDADFHFSFGVGGEPDTLLNTSYAEYPPIFDEGVTKARGPLDAIRTYPENEAKLQEIFERLFATALHPDIFNARLQSLADLIREDAQWDVTLPRVNPNPVTDADLHYTAEDFENHVTSDQPIGIATYPIKYFLNQKISSLATELNIQIPAAHIEDIGVVENPSQAKNDTDDKSSSAIENFSLNILSTVLVLFLSFLLY</sequence>
<evidence type="ECO:0008006" key="4">
    <source>
        <dbReference type="Google" id="ProtNLM"/>
    </source>
</evidence>
<dbReference type="EMBL" id="MCOG01000078">
    <property type="protein sequence ID" value="ORY55354.1"/>
    <property type="molecule type" value="Genomic_DNA"/>
</dbReference>
<name>A0A1Y2D842_9FUNG</name>
<accession>A0A1Y2D842</accession>
<keyword evidence="3" id="KW-1185">Reference proteome</keyword>
<feature type="signal peptide" evidence="1">
    <location>
        <begin position="1"/>
        <end position="21"/>
    </location>
</feature>
<evidence type="ECO:0000313" key="2">
    <source>
        <dbReference type="EMBL" id="ORY55354.1"/>
    </source>
</evidence>
<comment type="caution">
    <text evidence="2">The sequence shown here is derived from an EMBL/GenBank/DDBJ whole genome shotgun (WGS) entry which is preliminary data.</text>
</comment>
<dbReference type="Proteomes" id="UP000193920">
    <property type="component" value="Unassembled WGS sequence"/>
</dbReference>
<feature type="chain" id="PRO_5010996016" description="Coth-domain-containing protein" evidence="1">
    <location>
        <begin position="22"/>
        <end position="600"/>
    </location>
</feature>
<evidence type="ECO:0000256" key="1">
    <source>
        <dbReference type="SAM" id="SignalP"/>
    </source>
</evidence>
<keyword evidence="1" id="KW-0732">Signal</keyword>
<reference evidence="2 3" key="1">
    <citation type="submission" date="2016-08" db="EMBL/GenBank/DDBJ databases">
        <title>A Parts List for Fungal Cellulosomes Revealed by Comparative Genomics.</title>
        <authorList>
            <consortium name="DOE Joint Genome Institute"/>
            <person name="Haitjema C.H."/>
            <person name="Gilmore S.P."/>
            <person name="Henske J.K."/>
            <person name="Solomon K.V."/>
            <person name="De Groot R."/>
            <person name="Kuo A."/>
            <person name="Mondo S.J."/>
            <person name="Salamov A.A."/>
            <person name="Labutti K."/>
            <person name="Zhao Z."/>
            <person name="Chiniquy J."/>
            <person name="Barry K."/>
            <person name="Brewer H.M."/>
            <person name="Purvine S.O."/>
            <person name="Wright A.T."/>
            <person name="Boxma B."/>
            <person name="Van Alen T."/>
            <person name="Hackstein J.H."/>
            <person name="Baker S.E."/>
            <person name="Grigoriev I.V."/>
            <person name="O'Malley M.A."/>
        </authorList>
    </citation>
    <scope>NUCLEOTIDE SEQUENCE [LARGE SCALE GENOMIC DNA]</scope>
    <source>
        <strain evidence="2 3">G1</strain>
    </source>
</reference>
<dbReference type="InterPro" id="IPR014867">
    <property type="entry name" value="Spore_coat_CotH_CotH2/3/7"/>
</dbReference>
<proteinExistence type="predicted"/>
<dbReference type="OrthoDB" id="10267127at2759"/>
<protein>
    <recommendedName>
        <fullName evidence="4">Coth-domain-containing protein</fullName>
    </recommendedName>
</protein>
<organism evidence="2 3">
    <name type="scientific">Neocallimastix californiae</name>
    <dbReference type="NCBI Taxonomy" id="1754190"/>
    <lineage>
        <taxon>Eukaryota</taxon>
        <taxon>Fungi</taxon>
        <taxon>Fungi incertae sedis</taxon>
        <taxon>Chytridiomycota</taxon>
        <taxon>Chytridiomycota incertae sedis</taxon>
        <taxon>Neocallimastigomycetes</taxon>
        <taxon>Neocallimastigales</taxon>
        <taxon>Neocallimastigaceae</taxon>
        <taxon>Neocallimastix</taxon>
    </lineage>
</organism>
<dbReference type="AlphaFoldDB" id="A0A1Y2D842"/>
<gene>
    <name evidence="2" type="ORF">LY90DRAFT_669636</name>
</gene>
<evidence type="ECO:0000313" key="3">
    <source>
        <dbReference type="Proteomes" id="UP000193920"/>
    </source>
</evidence>
<dbReference type="PANTHER" id="PTHR40050">
    <property type="entry name" value="INNER SPORE COAT PROTEIN H"/>
    <property type="match status" value="1"/>
</dbReference>